<dbReference type="EMBL" id="RSAS01000653">
    <property type="protein sequence ID" value="RRR69256.1"/>
    <property type="molecule type" value="Genomic_DNA"/>
</dbReference>
<feature type="coiled-coil region" evidence="1">
    <location>
        <begin position="280"/>
        <end position="314"/>
    </location>
</feature>
<proteinExistence type="predicted"/>
<dbReference type="InterPro" id="IPR025295">
    <property type="entry name" value="eCIS_core_dom"/>
</dbReference>
<evidence type="ECO:0000313" key="5">
    <source>
        <dbReference type="Proteomes" id="UP000280307"/>
    </source>
</evidence>
<gene>
    <name evidence="4" type="ORF">EI684_16165</name>
</gene>
<accession>A0A426TV24</accession>
<dbReference type="Proteomes" id="UP000280307">
    <property type="component" value="Unassembled WGS sequence"/>
</dbReference>
<feature type="region of interest" description="Disordered" evidence="2">
    <location>
        <begin position="1"/>
        <end position="32"/>
    </location>
</feature>
<evidence type="ECO:0000256" key="2">
    <source>
        <dbReference type="SAM" id="MobiDB-lite"/>
    </source>
</evidence>
<sequence>MALSRRPTKRLPSDMSRVVEPTLAQERPFGSGALPGLAASHRLAQLDAREPNAPLVQPKLLLGGASGQYEQEADRVAAGSSRTASPLRAASTAGLELAPPQAAALQQARGAGQALPEQVRAPLEAHLGRDFSQVRVHTSSAADQLNRSLHARALTSGHDIFFRQGEFAPGQAHGQQLLHHELTHVAQQEAGGGEVVQAKLMSAADVVKLTGKRGARILATTSYEKVIDVLKDYEKLLTVDKAGTKKTERATLLVRLIGAIDTWMQGGSRSFNFSEGTQRSEKEDTRLNVLLELKEQAEQEHAALVRIKAEQENQQQQQGQQPKGRQRRGAMIIAHTSQDVLAQRAEDAVKEKKVNSGVKKKVGSFFHYTFGLNFTVSNALAIDPKNTLLPAEIHELLRVMDKAAEDYKMLLAAGVEPVRALYLAYMGLPEEMRPNSPAPEARLALLVKRQFLQEALDTIGKREAKRPPLGGKKPTLGTKIKRAIVPVAKQVTPDTVLGAGQGVGTAVGTGAEQLSKNVHKIGAKIPVIGKIADPVKQYGAQTSQVSVIGTQSLGFFQSVYHVFGAFKALVSKKSKGLEVLQAWDTLVEEVQKIIMQGVTLANAATKLAGAVPSTGIPGIGIVTGVLKGIHNTIEGLRTLYHGIKERSLAKKAKAAVSELAGAIQMLARRNFTLTVRSAVEVISNALSAIGSAIQTAGVAEPAGTIVGTIGTIISVGNTVVSLVQDSYRAGVAQEAEMQAQSGQVGSDVKVFKQNTTWAVTGIILAAKEGNGIALEELKIYGVTAKMLEESTLEEIRSYIMKKVKDEKDATTLGQKAMIVMPKALKQKLGKW</sequence>
<organism evidence="4 5">
    <name type="scientific">Candidatus Viridilinea halotolerans</name>
    <dbReference type="NCBI Taxonomy" id="2491704"/>
    <lineage>
        <taxon>Bacteria</taxon>
        <taxon>Bacillati</taxon>
        <taxon>Chloroflexota</taxon>
        <taxon>Chloroflexia</taxon>
        <taxon>Chloroflexales</taxon>
        <taxon>Chloroflexineae</taxon>
        <taxon>Oscillochloridaceae</taxon>
        <taxon>Candidatus Viridilinea</taxon>
    </lineage>
</organism>
<name>A0A426TV24_9CHLR</name>
<reference evidence="4 5" key="1">
    <citation type="submission" date="2018-12" db="EMBL/GenBank/DDBJ databases">
        <title>Genome Sequence of Candidatus Viridilinea halotolerans isolated from saline sulfide-rich spring.</title>
        <authorList>
            <person name="Grouzdev D.S."/>
            <person name="Burganskaya E.I."/>
            <person name="Krutkina M.S."/>
            <person name="Sukhacheva M.V."/>
            <person name="Gorlenko V.M."/>
        </authorList>
    </citation>
    <scope>NUCLEOTIDE SEQUENCE [LARGE SCALE GENOMIC DNA]</scope>
    <source>
        <strain evidence="4">Chok-6</strain>
    </source>
</reference>
<dbReference type="Pfam" id="PF13699">
    <property type="entry name" value="eCIS_core"/>
    <property type="match status" value="1"/>
</dbReference>
<evidence type="ECO:0000259" key="3">
    <source>
        <dbReference type="Pfam" id="PF13699"/>
    </source>
</evidence>
<protein>
    <submittedName>
        <fullName evidence="4">DUF4157 domain-containing protein</fullName>
    </submittedName>
</protein>
<dbReference type="AlphaFoldDB" id="A0A426TV24"/>
<comment type="caution">
    <text evidence="4">The sequence shown here is derived from an EMBL/GenBank/DDBJ whole genome shotgun (WGS) entry which is preliminary data.</text>
</comment>
<evidence type="ECO:0000256" key="1">
    <source>
        <dbReference type="SAM" id="Coils"/>
    </source>
</evidence>
<feature type="domain" description="eCIS core" evidence="3">
    <location>
        <begin position="114"/>
        <end position="191"/>
    </location>
</feature>
<evidence type="ECO:0000313" key="4">
    <source>
        <dbReference type="EMBL" id="RRR69256.1"/>
    </source>
</evidence>
<keyword evidence="1" id="KW-0175">Coiled coil</keyword>